<proteinExistence type="predicted"/>
<name>A0ABN5KEY6_9ACTN</name>
<reference evidence="2 3" key="1">
    <citation type="submission" date="2018-05" db="EMBL/GenBank/DDBJ databases">
        <title>Complete genome sequence of the Type Strain of Streptomyces spongiicola HNM0071, the producer of staurosporine.</title>
        <authorList>
            <person name="Zhou S."/>
            <person name="Huang X."/>
        </authorList>
    </citation>
    <scope>NUCLEOTIDE SEQUENCE [LARGE SCALE GENOMIC DNA]</scope>
    <source>
        <strain evidence="2 3">HNM0071</strain>
    </source>
</reference>
<protein>
    <submittedName>
        <fullName evidence="2">Uncharacterized protein</fullName>
    </submittedName>
</protein>
<feature type="region of interest" description="Disordered" evidence="1">
    <location>
        <begin position="1"/>
        <end position="70"/>
    </location>
</feature>
<evidence type="ECO:0000313" key="3">
    <source>
        <dbReference type="Proteomes" id="UP000245051"/>
    </source>
</evidence>
<feature type="compositionally biased region" description="Acidic residues" evidence="1">
    <location>
        <begin position="1"/>
        <end position="10"/>
    </location>
</feature>
<evidence type="ECO:0000256" key="1">
    <source>
        <dbReference type="SAM" id="MobiDB-lite"/>
    </source>
</evidence>
<feature type="compositionally biased region" description="Low complexity" evidence="1">
    <location>
        <begin position="11"/>
        <end position="20"/>
    </location>
</feature>
<organism evidence="2 3">
    <name type="scientific">Streptomyces spongiicola</name>
    <dbReference type="NCBI Taxonomy" id="1690221"/>
    <lineage>
        <taxon>Bacteria</taxon>
        <taxon>Bacillati</taxon>
        <taxon>Actinomycetota</taxon>
        <taxon>Actinomycetes</taxon>
        <taxon>Kitasatosporales</taxon>
        <taxon>Streptomycetaceae</taxon>
        <taxon>Streptomyces</taxon>
    </lineage>
</organism>
<dbReference type="EMBL" id="CP029254">
    <property type="protein sequence ID" value="AWK08353.1"/>
    <property type="molecule type" value="Genomic_DNA"/>
</dbReference>
<accession>A0ABN5KEY6</accession>
<keyword evidence="3" id="KW-1185">Reference proteome</keyword>
<evidence type="ECO:0000313" key="2">
    <source>
        <dbReference type="EMBL" id="AWK08353.1"/>
    </source>
</evidence>
<dbReference type="Proteomes" id="UP000245051">
    <property type="component" value="Chromosome"/>
</dbReference>
<feature type="compositionally biased region" description="Basic and acidic residues" evidence="1">
    <location>
        <begin position="21"/>
        <end position="33"/>
    </location>
</feature>
<sequence>MLDSTPDDPLPEGGSLLESGLEPRDQQAEDQVRPPRPRARRTGTPALNAATTARPTYPAHHLPGPRPDRG</sequence>
<gene>
    <name evidence="2" type="ORF">DDQ41_04735</name>
</gene>